<dbReference type="Proteomes" id="UP001454036">
    <property type="component" value="Unassembled WGS sequence"/>
</dbReference>
<reference evidence="1 2" key="1">
    <citation type="submission" date="2024-01" db="EMBL/GenBank/DDBJ databases">
        <title>The complete chloroplast genome sequence of Lithospermum erythrorhizon: insights into the phylogenetic relationship among Boraginaceae species and the maternal lineages of purple gromwells.</title>
        <authorList>
            <person name="Okada T."/>
            <person name="Watanabe K."/>
        </authorList>
    </citation>
    <scope>NUCLEOTIDE SEQUENCE [LARGE SCALE GENOMIC DNA]</scope>
</reference>
<sequence length="139" mass="15881">MIDKPMVNPNKGSPWKEDVLPCSGNFSAMAFAFPPPPFSIASWRRSTVPRSVLAFCLGNFNGLPAHKAVMLHYHTRSQARNMLYHRKPGKANLSRRWHKYWFLVKDAFSDEVCTSFSTIHTTLEVEEFPEVAEGLKKLE</sequence>
<protein>
    <submittedName>
        <fullName evidence="1">Uncharacterized protein</fullName>
    </submittedName>
</protein>
<name>A0AAV3QI38_LITER</name>
<proteinExistence type="predicted"/>
<dbReference type="AlphaFoldDB" id="A0AAV3QI38"/>
<evidence type="ECO:0000313" key="1">
    <source>
        <dbReference type="EMBL" id="GAA0163185.1"/>
    </source>
</evidence>
<organism evidence="1 2">
    <name type="scientific">Lithospermum erythrorhizon</name>
    <name type="common">Purple gromwell</name>
    <name type="synonym">Lithospermum officinale var. erythrorhizon</name>
    <dbReference type="NCBI Taxonomy" id="34254"/>
    <lineage>
        <taxon>Eukaryota</taxon>
        <taxon>Viridiplantae</taxon>
        <taxon>Streptophyta</taxon>
        <taxon>Embryophyta</taxon>
        <taxon>Tracheophyta</taxon>
        <taxon>Spermatophyta</taxon>
        <taxon>Magnoliopsida</taxon>
        <taxon>eudicotyledons</taxon>
        <taxon>Gunneridae</taxon>
        <taxon>Pentapetalae</taxon>
        <taxon>asterids</taxon>
        <taxon>lamiids</taxon>
        <taxon>Boraginales</taxon>
        <taxon>Boraginaceae</taxon>
        <taxon>Boraginoideae</taxon>
        <taxon>Lithospermeae</taxon>
        <taxon>Lithospermum</taxon>
    </lineage>
</organism>
<gene>
    <name evidence="1" type="ORF">LIER_39545</name>
</gene>
<evidence type="ECO:0000313" key="2">
    <source>
        <dbReference type="Proteomes" id="UP001454036"/>
    </source>
</evidence>
<dbReference type="EMBL" id="BAABME010021395">
    <property type="protein sequence ID" value="GAA0163185.1"/>
    <property type="molecule type" value="Genomic_DNA"/>
</dbReference>
<comment type="caution">
    <text evidence="1">The sequence shown here is derived from an EMBL/GenBank/DDBJ whole genome shotgun (WGS) entry which is preliminary data.</text>
</comment>
<keyword evidence="2" id="KW-1185">Reference proteome</keyword>
<accession>A0AAV3QI38</accession>